<protein>
    <recommendedName>
        <fullName evidence="4">Beta-barrel porin 2</fullName>
    </recommendedName>
</protein>
<comment type="caution">
    <text evidence="2">The sequence shown here is derived from an EMBL/GenBank/DDBJ whole genome shotgun (WGS) entry which is preliminary data.</text>
</comment>
<name>A0A928YT79_9GAMM</name>
<evidence type="ECO:0008006" key="4">
    <source>
        <dbReference type="Google" id="ProtNLM"/>
    </source>
</evidence>
<gene>
    <name evidence="2" type="ORF">C4F51_02350</name>
</gene>
<feature type="signal peptide" evidence="1">
    <location>
        <begin position="1"/>
        <end position="17"/>
    </location>
</feature>
<feature type="chain" id="PRO_5037278447" description="Beta-barrel porin 2" evidence="1">
    <location>
        <begin position="18"/>
        <end position="422"/>
    </location>
</feature>
<dbReference type="InterPro" id="IPR023614">
    <property type="entry name" value="Porin_dom_sf"/>
</dbReference>
<dbReference type="AlphaFoldDB" id="A0A928YT79"/>
<dbReference type="EMBL" id="PRDL01000001">
    <property type="protein sequence ID" value="MBE8716025.1"/>
    <property type="molecule type" value="Genomic_DNA"/>
</dbReference>
<dbReference type="Gene3D" id="2.40.160.10">
    <property type="entry name" value="Porin"/>
    <property type="match status" value="1"/>
</dbReference>
<sequence>MLAAYCGSLLIALPAQALTRHVDAFVDLSTEYTDNANKTDLDPVSERQDRISLGGKGVYQNPLLDFTADYILSEYRYSEDSQPDRNMLEGQSTLYLGKNSKLLNLTVMHTRKGVLGAPEQLDLVRNYDEREIVSIYPGVQYLLTPVDMIFGYGIYTDTNYRRNNARDSRQEGAALGWMHKFSDIDSFSVNVSSAEITFPAAKDRSYRQDNAMLSYTSALRNLSYTVGVGYNWSEIDSTRDYSSPSYQADITYKNDTSGIRLYADRMITNTSMGDGHRFDPGNIDRGDVGSSEIDQMDRKNIDLQLYSNLFCNVCTVNLGFRWRNDDYLDLSEDNTETGVSLGFSYAISPRTKATLQFSKRKQDFSGGSRLPFDSDRQAFIISRDFHRDISVRLYVEQEKRVSDDSFNNYDELASGIGVRFNF</sequence>
<evidence type="ECO:0000313" key="2">
    <source>
        <dbReference type="EMBL" id="MBE8716025.1"/>
    </source>
</evidence>
<evidence type="ECO:0000256" key="1">
    <source>
        <dbReference type="SAM" id="SignalP"/>
    </source>
</evidence>
<reference evidence="2" key="1">
    <citation type="submission" date="2018-07" db="EMBL/GenBank/DDBJ databases">
        <title>Genome assembly of strain Ka43.</title>
        <authorList>
            <person name="Kukolya J."/>
            <person name="Nagy I."/>
            <person name="Horvath B."/>
            <person name="Toth A."/>
        </authorList>
    </citation>
    <scope>NUCLEOTIDE SEQUENCE</scope>
    <source>
        <strain evidence="2">KB43</strain>
    </source>
</reference>
<accession>A0A928YT79</accession>
<organism evidence="2 3">
    <name type="scientific">Cellvibrio polysaccharolyticus</name>
    <dbReference type="NCBI Taxonomy" id="2082724"/>
    <lineage>
        <taxon>Bacteria</taxon>
        <taxon>Pseudomonadati</taxon>
        <taxon>Pseudomonadota</taxon>
        <taxon>Gammaproteobacteria</taxon>
        <taxon>Cellvibrionales</taxon>
        <taxon>Cellvibrionaceae</taxon>
        <taxon>Cellvibrio</taxon>
    </lineage>
</organism>
<proteinExistence type="predicted"/>
<evidence type="ECO:0000313" key="3">
    <source>
        <dbReference type="Proteomes" id="UP000652567"/>
    </source>
</evidence>
<keyword evidence="1" id="KW-0732">Signal</keyword>
<dbReference type="SUPFAM" id="SSF56935">
    <property type="entry name" value="Porins"/>
    <property type="match status" value="1"/>
</dbReference>
<dbReference type="Proteomes" id="UP000652567">
    <property type="component" value="Unassembled WGS sequence"/>
</dbReference>
<keyword evidence="3" id="KW-1185">Reference proteome</keyword>